<feature type="region of interest" description="Disordered" evidence="1">
    <location>
        <begin position="80"/>
        <end position="102"/>
    </location>
</feature>
<evidence type="ECO:0000256" key="1">
    <source>
        <dbReference type="SAM" id="MobiDB-lite"/>
    </source>
</evidence>
<evidence type="ECO:0000313" key="3">
    <source>
        <dbReference type="Proteomes" id="UP001172457"/>
    </source>
</evidence>
<dbReference type="Proteomes" id="UP001172457">
    <property type="component" value="Chromosome 2"/>
</dbReference>
<dbReference type="AlphaFoldDB" id="A0AA38U3D6"/>
<sequence>MIDLKIETDLPVRNLEAKVCSRGETEDAATLTAKHSQMPCLRERRIGDCLCAKYQERRTLPMPIWVLKDKRSLESHLGGLASSTRGYSSREDQGGRLVRTQGPSGGGIVGRVQRKRVNQDGVLFGRVEETVPVARAFGRSIGIPTGRHVEIRFDLMLGLASVARTPVVSGFAIYGSWRRRAGVIAWVVVSRNSLRLPSGIGIPYLKICNLFEQSQEAAWFQHQLRWRRETSTRQRSESDAGCEFLARLSGLAAAQLHWWFDEPERPGIYLRLETAEILGVVGNFDCEILHHLFWEGGLSIRTTRSLGLRKCLANETAHVLLDDFQAGCGVERRVEKLQNKEVGTVKVQWQHWKGSGWTWEPAAVVREKYPELFTD</sequence>
<evidence type="ECO:0008006" key="4">
    <source>
        <dbReference type="Google" id="ProtNLM"/>
    </source>
</evidence>
<dbReference type="EMBL" id="JARYMX010000002">
    <property type="protein sequence ID" value="KAJ9562437.1"/>
    <property type="molecule type" value="Genomic_DNA"/>
</dbReference>
<gene>
    <name evidence="2" type="ORF">OSB04_007597</name>
</gene>
<reference evidence="2" key="1">
    <citation type="submission" date="2023-03" db="EMBL/GenBank/DDBJ databases">
        <title>Chromosome-scale reference genome and RAD-based genetic map of yellow starthistle (Centaurea solstitialis) reveal putative structural variation and QTLs associated with invader traits.</title>
        <authorList>
            <person name="Reatini B."/>
            <person name="Cang F.A."/>
            <person name="Jiang Q."/>
            <person name="Mckibben M.T.W."/>
            <person name="Barker M.S."/>
            <person name="Rieseberg L.H."/>
            <person name="Dlugosch K.M."/>
        </authorList>
    </citation>
    <scope>NUCLEOTIDE SEQUENCE</scope>
    <source>
        <strain evidence="2">CAN-66</strain>
        <tissue evidence="2">Leaf</tissue>
    </source>
</reference>
<keyword evidence="3" id="KW-1185">Reference proteome</keyword>
<evidence type="ECO:0000313" key="2">
    <source>
        <dbReference type="EMBL" id="KAJ9562437.1"/>
    </source>
</evidence>
<name>A0AA38U3D6_9ASTR</name>
<comment type="caution">
    <text evidence="2">The sequence shown here is derived from an EMBL/GenBank/DDBJ whole genome shotgun (WGS) entry which is preliminary data.</text>
</comment>
<protein>
    <recommendedName>
        <fullName evidence="4">Chromo domain-containing protein</fullName>
    </recommendedName>
</protein>
<proteinExistence type="predicted"/>
<organism evidence="2 3">
    <name type="scientific">Centaurea solstitialis</name>
    <name type="common">yellow star-thistle</name>
    <dbReference type="NCBI Taxonomy" id="347529"/>
    <lineage>
        <taxon>Eukaryota</taxon>
        <taxon>Viridiplantae</taxon>
        <taxon>Streptophyta</taxon>
        <taxon>Embryophyta</taxon>
        <taxon>Tracheophyta</taxon>
        <taxon>Spermatophyta</taxon>
        <taxon>Magnoliopsida</taxon>
        <taxon>eudicotyledons</taxon>
        <taxon>Gunneridae</taxon>
        <taxon>Pentapetalae</taxon>
        <taxon>asterids</taxon>
        <taxon>campanulids</taxon>
        <taxon>Asterales</taxon>
        <taxon>Asteraceae</taxon>
        <taxon>Carduoideae</taxon>
        <taxon>Cardueae</taxon>
        <taxon>Centaureinae</taxon>
        <taxon>Centaurea</taxon>
    </lineage>
</organism>
<accession>A0AA38U3D6</accession>